<evidence type="ECO:0000256" key="1">
    <source>
        <dbReference type="SAM" id="SignalP"/>
    </source>
</evidence>
<dbReference type="EMBL" id="RZNY01000036">
    <property type="protein sequence ID" value="RUT40484.1"/>
    <property type="molecule type" value="Genomic_DNA"/>
</dbReference>
<proteinExistence type="predicted"/>
<dbReference type="OrthoDB" id="54751at2"/>
<accession>A0A3S1DAB1</accession>
<comment type="caution">
    <text evidence="2">The sequence shown here is derived from an EMBL/GenBank/DDBJ whole genome shotgun (WGS) entry which is preliminary data.</text>
</comment>
<feature type="signal peptide" evidence="1">
    <location>
        <begin position="1"/>
        <end position="29"/>
    </location>
</feature>
<dbReference type="PANTHER" id="PTHR43649:SF12">
    <property type="entry name" value="DIACETYLCHITOBIOSE BINDING PROTEIN DASA"/>
    <property type="match status" value="1"/>
</dbReference>
<evidence type="ECO:0000313" key="2">
    <source>
        <dbReference type="EMBL" id="RUT40484.1"/>
    </source>
</evidence>
<reference evidence="2 3" key="1">
    <citation type="submission" date="2018-12" db="EMBL/GenBank/DDBJ databases">
        <authorList>
            <person name="Sun L."/>
            <person name="Chen Z."/>
        </authorList>
    </citation>
    <scope>NUCLEOTIDE SEQUENCE [LARGE SCALE GENOMIC DNA]</scope>
    <source>
        <strain evidence="2 3">DSM 15890</strain>
    </source>
</reference>
<name>A0A3S1DAB1_9BACL</name>
<dbReference type="PANTHER" id="PTHR43649">
    <property type="entry name" value="ARABINOSE-BINDING PROTEIN-RELATED"/>
    <property type="match status" value="1"/>
</dbReference>
<dbReference type="InterPro" id="IPR050490">
    <property type="entry name" value="Bact_solute-bd_prot1"/>
</dbReference>
<organism evidence="2 3">
    <name type="scientific">Paenibacillus anaericanus</name>
    <dbReference type="NCBI Taxonomy" id="170367"/>
    <lineage>
        <taxon>Bacteria</taxon>
        <taxon>Bacillati</taxon>
        <taxon>Bacillota</taxon>
        <taxon>Bacilli</taxon>
        <taxon>Bacillales</taxon>
        <taxon>Paenibacillaceae</taxon>
        <taxon>Paenibacillus</taxon>
    </lineage>
</organism>
<gene>
    <name evidence="2" type="ORF">EJP82_24985</name>
</gene>
<dbReference type="AlphaFoldDB" id="A0A3S1DAB1"/>
<keyword evidence="3" id="KW-1185">Reference proteome</keyword>
<feature type="chain" id="PRO_5039105951" evidence="1">
    <location>
        <begin position="30"/>
        <end position="546"/>
    </location>
</feature>
<dbReference type="RefSeq" id="WP_127194780.1">
    <property type="nucleotide sequence ID" value="NZ_RZNY01000036.1"/>
</dbReference>
<dbReference type="InterPro" id="IPR006059">
    <property type="entry name" value="SBP"/>
</dbReference>
<evidence type="ECO:0000313" key="3">
    <source>
        <dbReference type="Proteomes" id="UP000279446"/>
    </source>
</evidence>
<keyword evidence="1" id="KW-0732">Signal</keyword>
<dbReference type="SUPFAM" id="SSF53850">
    <property type="entry name" value="Periplasmic binding protein-like II"/>
    <property type="match status" value="1"/>
</dbReference>
<dbReference type="PROSITE" id="PS51257">
    <property type="entry name" value="PROKAR_LIPOPROTEIN"/>
    <property type="match status" value="1"/>
</dbReference>
<dbReference type="Gene3D" id="3.40.190.10">
    <property type="entry name" value="Periplasmic binding protein-like II"/>
    <property type="match status" value="2"/>
</dbReference>
<dbReference type="Pfam" id="PF13416">
    <property type="entry name" value="SBP_bac_8"/>
    <property type="match status" value="1"/>
</dbReference>
<sequence length="546" mass="63975">MKRRTVFRSRWLIWLLCLPLCMVSSCSEMGSKADSGKKDPITFTYFVNSPGDIVPEHSIVGDYIAEQTGVSVQYERVVGEIDQKLGVMIGSKNYPDLIYGGDRTFRLLEAGALIPLEDLIKEHAPHLFKLYEPYWERMKAADGHIYAIPLSAPTGKRSKWINAAFWVQKKVLKEAGYPVIRTFDQYVELLKDYYRMHPYYEGERTIPFEILTYDIRNFTLTTPMQFLAGGPNDSYAMIDPNSNQAHFYQLDENITKRYYDKLNDMYREGLIDREAFIMNYEQYLEKLSSGRVLGMFDQSWQIQEAGLALKERGKFEDLYAPLPLTFDEDIEEEYMDHTIMNYGFGFSISVNCKDPVRAIEMADFMTRDEIQTLRFWGFKDENYSVTAQGRFYRTSEQREWLKNKDNRVRLSGDILYFWPGSIGTMPDGNSYDPMQQSEEIEAEYSEIDRELLKAYGVQTYEDLFKPPNDKRKYFPAWSIELSDSAKEFDQKLKAINKRIPPQMVVADTKDEFHKYWEEYVSEVSNLDVEGWLNELETKIAERESKW</sequence>
<protein>
    <submittedName>
        <fullName evidence="2">Extracellular solute-binding protein</fullName>
    </submittedName>
</protein>
<dbReference type="Proteomes" id="UP000279446">
    <property type="component" value="Unassembled WGS sequence"/>
</dbReference>